<reference evidence="2" key="1">
    <citation type="journal article" date="2023" name="Mol. Ecol. Resour.">
        <title>Chromosome-level genome assembly of a triploid poplar Populus alba 'Berolinensis'.</title>
        <authorList>
            <person name="Chen S."/>
            <person name="Yu Y."/>
            <person name="Wang X."/>
            <person name="Wang S."/>
            <person name="Zhang T."/>
            <person name="Zhou Y."/>
            <person name="He R."/>
            <person name="Meng N."/>
            <person name="Wang Y."/>
            <person name="Liu W."/>
            <person name="Liu Z."/>
            <person name="Liu J."/>
            <person name="Guo Q."/>
            <person name="Huang H."/>
            <person name="Sederoff R.R."/>
            <person name="Wang G."/>
            <person name="Qu G."/>
            <person name="Chen S."/>
        </authorList>
    </citation>
    <scope>NUCLEOTIDE SEQUENCE</scope>
    <source>
        <strain evidence="2">SC-2020</strain>
    </source>
</reference>
<dbReference type="Proteomes" id="UP001164929">
    <property type="component" value="Chromosome 19"/>
</dbReference>
<evidence type="ECO:0000313" key="2">
    <source>
        <dbReference type="EMBL" id="KAJ6951788.1"/>
    </source>
</evidence>
<feature type="region of interest" description="Disordered" evidence="1">
    <location>
        <begin position="1"/>
        <end position="22"/>
    </location>
</feature>
<evidence type="ECO:0000313" key="3">
    <source>
        <dbReference type="Proteomes" id="UP001164929"/>
    </source>
</evidence>
<proteinExistence type="predicted"/>
<sequence>MKLQSRCEAEVTHKLKKRRSRRKIRYKKIKEAESGNSTVPEKEKDARSLVRSNPFWEQLRSIVFCEYDPFP</sequence>
<organism evidence="2 3">
    <name type="scientific">Populus alba x Populus x berolinensis</name>
    <dbReference type="NCBI Taxonomy" id="444605"/>
    <lineage>
        <taxon>Eukaryota</taxon>
        <taxon>Viridiplantae</taxon>
        <taxon>Streptophyta</taxon>
        <taxon>Embryophyta</taxon>
        <taxon>Tracheophyta</taxon>
        <taxon>Spermatophyta</taxon>
        <taxon>Magnoliopsida</taxon>
        <taxon>eudicotyledons</taxon>
        <taxon>Gunneridae</taxon>
        <taxon>Pentapetalae</taxon>
        <taxon>rosids</taxon>
        <taxon>fabids</taxon>
        <taxon>Malpighiales</taxon>
        <taxon>Salicaceae</taxon>
        <taxon>Saliceae</taxon>
        <taxon>Populus</taxon>
    </lineage>
</organism>
<accession>A0AAD6PPG9</accession>
<keyword evidence="3" id="KW-1185">Reference proteome</keyword>
<protein>
    <submittedName>
        <fullName evidence="2">Uncharacterized protein</fullName>
    </submittedName>
</protein>
<dbReference type="AlphaFoldDB" id="A0AAD6PPG9"/>
<comment type="caution">
    <text evidence="2">The sequence shown here is derived from an EMBL/GenBank/DDBJ whole genome shotgun (WGS) entry which is preliminary data.</text>
</comment>
<evidence type="ECO:0000256" key="1">
    <source>
        <dbReference type="SAM" id="MobiDB-lite"/>
    </source>
</evidence>
<gene>
    <name evidence="2" type="ORF">NC653_041057</name>
</gene>
<dbReference type="EMBL" id="JAQIZT010000019">
    <property type="protein sequence ID" value="KAJ6951788.1"/>
    <property type="molecule type" value="Genomic_DNA"/>
</dbReference>
<feature type="compositionally biased region" description="Basic and acidic residues" evidence="1">
    <location>
        <begin position="1"/>
        <end position="13"/>
    </location>
</feature>
<name>A0AAD6PPG9_9ROSI</name>